<comment type="subcellular location">
    <subcellularLocation>
        <location evidence="1">Membrane</location>
        <topology evidence="1">Multi-pass membrane protein</topology>
    </subcellularLocation>
</comment>
<dbReference type="Pfam" id="PF03547">
    <property type="entry name" value="Mem_trans"/>
    <property type="match status" value="1"/>
</dbReference>
<evidence type="ECO:0000256" key="4">
    <source>
        <dbReference type="ARBA" id="ARBA00022692"/>
    </source>
</evidence>
<keyword evidence="3" id="KW-1003">Cell membrane</keyword>
<feature type="transmembrane region" description="Helical" evidence="7">
    <location>
        <begin position="121"/>
        <end position="147"/>
    </location>
</feature>
<dbReference type="Proteomes" id="UP000541352">
    <property type="component" value="Unassembled WGS sequence"/>
</dbReference>
<dbReference type="RefSeq" id="WP_183977504.1">
    <property type="nucleotide sequence ID" value="NZ_JACIBY010000011.1"/>
</dbReference>
<keyword evidence="5 7" id="KW-1133">Transmembrane helix</keyword>
<proteinExistence type="predicted"/>
<accession>A0A7W5ZNA3</accession>
<keyword evidence="6 7" id="KW-0472">Membrane</keyword>
<evidence type="ECO:0000313" key="9">
    <source>
        <dbReference type="Proteomes" id="UP000541352"/>
    </source>
</evidence>
<evidence type="ECO:0000256" key="1">
    <source>
        <dbReference type="ARBA" id="ARBA00004141"/>
    </source>
</evidence>
<feature type="transmembrane region" description="Helical" evidence="7">
    <location>
        <begin position="252"/>
        <end position="272"/>
    </location>
</feature>
<protein>
    <recommendedName>
        <fullName evidence="10">AEC family transporter</fullName>
    </recommendedName>
</protein>
<sequence>MNQTNSVFLITLGIATMGFLIKKFDFVTEKDGKSISKFLMHTTFPALMIVSTIRIDFKPALFFSPLLCIALGSIMTLIGWFWFSGYSDRLRGMLTMACGGLNVGLFAFPIIEGIWGREGLVYVAMFDIGNTIITFGLVYSVGSYFAVKEEGASVEFKKVLRKVLQLPPLQAMFIGLTINALDIELPTVAYDFLDVLAKANKPLVLLLMGIYMSFALEKSQVWAVAKVLAIRYGCGLLAVVLLYTFVPEPSMFRNVLIVCVILPIGMTILPFADELNYDSRIAGVLVNVSLIISFLLMWGLVVGLHLA</sequence>
<keyword evidence="9" id="KW-1185">Reference proteome</keyword>
<dbReference type="GO" id="GO:0055085">
    <property type="term" value="P:transmembrane transport"/>
    <property type="evidence" value="ECO:0007669"/>
    <property type="project" value="InterPro"/>
</dbReference>
<evidence type="ECO:0008006" key="10">
    <source>
        <dbReference type="Google" id="ProtNLM"/>
    </source>
</evidence>
<evidence type="ECO:0000256" key="5">
    <source>
        <dbReference type="ARBA" id="ARBA00022989"/>
    </source>
</evidence>
<evidence type="ECO:0000256" key="3">
    <source>
        <dbReference type="ARBA" id="ARBA00022475"/>
    </source>
</evidence>
<evidence type="ECO:0000256" key="2">
    <source>
        <dbReference type="ARBA" id="ARBA00022448"/>
    </source>
</evidence>
<feature type="transmembrane region" description="Helical" evidence="7">
    <location>
        <begin position="94"/>
        <end position="115"/>
    </location>
</feature>
<dbReference type="PANTHER" id="PTHR36838:SF3">
    <property type="entry name" value="TRANSPORTER AUXIN EFFLUX CARRIER EC FAMILY"/>
    <property type="match status" value="1"/>
</dbReference>
<dbReference type="EMBL" id="JACIBY010000011">
    <property type="protein sequence ID" value="MBB3840500.1"/>
    <property type="molecule type" value="Genomic_DNA"/>
</dbReference>
<dbReference type="PANTHER" id="PTHR36838">
    <property type="entry name" value="AUXIN EFFLUX CARRIER FAMILY PROTEIN"/>
    <property type="match status" value="1"/>
</dbReference>
<reference evidence="8 9" key="1">
    <citation type="submission" date="2020-08" db="EMBL/GenBank/DDBJ databases">
        <title>Genomic Encyclopedia of Type Strains, Phase IV (KMG-IV): sequencing the most valuable type-strain genomes for metagenomic binning, comparative biology and taxonomic classification.</title>
        <authorList>
            <person name="Goeker M."/>
        </authorList>
    </citation>
    <scope>NUCLEOTIDE SEQUENCE [LARGE SCALE GENOMIC DNA]</scope>
    <source>
        <strain evidence="8 9">DSM 17976</strain>
    </source>
</reference>
<evidence type="ECO:0000313" key="8">
    <source>
        <dbReference type="EMBL" id="MBB3840500.1"/>
    </source>
</evidence>
<dbReference type="InterPro" id="IPR004776">
    <property type="entry name" value="Mem_transp_PIN-like"/>
</dbReference>
<dbReference type="AlphaFoldDB" id="A0A7W5ZNA3"/>
<dbReference type="GO" id="GO:0016020">
    <property type="term" value="C:membrane"/>
    <property type="evidence" value="ECO:0007669"/>
    <property type="project" value="UniProtKB-SubCell"/>
</dbReference>
<keyword evidence="4 7" id="KW-0812">Transmembrane</keyword>
<organism evidence="8 9">
    <name type="scientific">Runella defluvii</name>
    <dbReference type="NCBI Taxonomy" id="370973"/>
    <lineage>
        <taxon>Bacteria</taxon>
        <taxon>Pseudomonadati</taxon>
        <taxon>Bacteroidota</taxon>
        <taxon>Cytophagia</taxon>
        <taxon>Cytophagales</taxon>
        <taxon>Spirosomataceae</taxon>
        <taxon>Runella</taxon>
    </lineage>
</organism>
<evidence type="ECO:0000256" key="7">
    <source>
        <dbReference type="SAM" id="Phobius"/>
    </source>
</evidence>
<feature type="transmembrane region" description="Helical" evidence="7">
    <location>
        <begin position="284"/>
        <end position="306"/>
    </location>
</feature>
<feature type="transmembrane region" description="Helical" evidence="7">
    <location>
        <begin position="6"/>
        <end position="26"/>
    </location>
</feature>
<keyword evidence="2" id="KW-0813">Transport</keyword>
<feature type="transmembrane region" description="Helical" evidence="7">
    <location>
        <begin position="61"/>
        <end position="82"/>
    </location>
</feature>
<name>A0A7W5ZNA3_9BACT</name>
<feature type="transmembrane region" description="Helical" evidence="7">
    <location>
        <begin position="228"/>
        <end position="246"/>
    </location>
</feature>
<gene>
    <name evidence="8" type="ORF">FHS57_004520</name>
</gene>
<comment type="caution">
    <text evidence="8">The sequence shown here is derived from an EMBL/GenBank/DDBJ whole genome shotgun (WGS) entry which is preliminary data.</text>
</comment>
<evidence type="ECO:0000256" key="6">
    <source>
        <dbReference type="ARBA" id="ARBA00023136"/>
    </source>
</evidence>